<dbReference type="Gene3D" id="3.40.190.290">
    <property type="match status" value="1"/>
</dbReference>
<evidence type="ECO:0000313" key="7">
    <source>
        <dbReference type="Proteomes" id="UP000323671"/>
    </source>
</evidence>
<dbReference type="PANTHER" id="PTHR30126:SF94">
    <property type="entry name" value="LYSR FAMILY TRANSCRIPTIONAL REGULATOR"/>
    <property type="match status" value="1"/>
</dbReference>
<organism evidence="6 7">
    <name type="scientific">Oryzomicrobium terrae</name>
    <dbReference type="NCBI Taxonomy" id="1735038"/>
    <lineage>
        <taxon>Bacteria</taxon>
        <taxon>Pseudomonadati</taxon>
        <taxon>Pseudomonadota</taxon>
        <taxon>Betaproteobacteria</taxon>
        <taxon>Rhodocyclales</taxon>
        <taxon>Rhodocyclaceae</taxon>
        <taxon>Oryzomicrobium</taxon>
    </lineage>
</organism>
<evidence type="ECO:0000259" key="5">
    <source>
        <dbReference type="PROSITE" id="PS50931"/>
    </source>
</evidence>
<dbReference type="InterPro" id="IPR000847">
    <property type="entry name" value="LysR_HTH_N"/>
</dbReference>
<keyword evidence="7" id="KW-1185">Reference proteome</keyword>
<dbReference type="PANTHER" id="PTHR30126">
    <property type="entry name" value="HTH-TYPE TRANSCRIPTIONAL REGULATOR"/>
    <property type="match status" value="1"/>
</dbReference>
<comment type="similarity">
    <text evidence="1">Belongs to the LysR transcriptional regulatory family.</text>
</comment>
<feature type="domain" description="HTH lysR-type" evidence="5">
    <location>
        <begin position="4"/>
        <end position="61"/>
    </location>
</feature>
<dbReference type="GO" id="GO:0003700">
    <property type="term" value="F:DNA-binding transcription factor activity"/>
    <property type="evidence" value="ECO:0007669"/>
    <property type="project" value="InterPro"/>
</dbReference>
<evidence type="ECO:0000256" key="2">
    <source>
        <dbReference type="ARBA" id="ARBA00023015"/>
    </source>
</evidence>
<reference evidence="6 7" key="1">
    <citation type="submission" date="2017-07" db="EMBL/GenBank/DDBJ databases">
        <title>Complete genome sequence of Oryzomicrobium terrae TPP412.</title>
        <authorList>
            <person name="Chiu L.-W."/>
            <person name="Lo K.-J."/>
            <person name="Tsai Y.-M."/>
            <person name="Lin S.-S."/>
            <person name="Kuo C.-H."/>
            <person name="Liu C.-T."/>
        </authorList>
    </citation>
    <scope>NUCLEOTIDE SEQUENCE [LARGE SCALE GENOMIC DNA]</scope>
    <source>
        <strain evidence="6 7">TPP412</strain>
    </source>
</reference>
<dbReference type="InterPro" id="IPR036390">
    <property type="entry name" value="WH_DNA-bd_sf"/>
</dbReference>
<dbReference type="AlphaFoldDB" id="A0A5C1E5H8"/>
<proteinExistence type="inferred from homology"/>
<dbReference type="SUPFAM" id="SSF53850">
    <property type="entry name" value="Periplasmic binding protein-like II"/>
    <property type="match status" value="1"/>
</dbReference>
<dbReference type="NCBIfam" id="NF008095">
    <property type="entry name" value="PRK10837.1"/>
    <property type="match status" value="1"/>
</dbReference>
<evidence type="ECO:0000313" key="6">
    <source>
        <dbReference type="EMBL" id="QEL64181.1"/>
    </source>
</evidence>
<sequence>MLHLTLRQLEVFVAIARHGTTGRGAEAAALSQSAASAALAELERQLGSALFDRIGRQLRLNESGRLLLPRATALLEQAADIGRLFAGEAASLRLGASTTVGNYLLPPQIAAFHRDNPQARLRLDVANTADIVAAVAEFAVDGGFIEGMCRHPDLVVAPWQEDELVVFAGRDHPLARAAGAGTLTREALAGADWVLRETGSGTREVLEQLLLPLLGHLKVTLALGNSEAIKRTVAAGLGVSCLSRHVVADLLQRGDVVDLAASAGLPEELAGLAGLSRPLYFIRHRQKPLQGGLARFLAASLAG</sequence>
<dbReference type="CDD" id="cd08420">
    <property type="entry name" value="PBP2_CysL_like"/>
    <property type="match status" value="1"/>
</dbReference>
<dbReference type="Gene3D" id="1.10.10.10">
    <property type="entry name" value="Winged helix-like DNA-binding domain superfamily/Winged helix DNA-binding domain"/>
    <property type="match status" value="1"/>
</dbReference>
<keyword evidence="3" id="KW-0238">DNA-binding</keyword>
<dbReference type="PROSITE" id="PS50931">
    <property type="entry name" value="HTH_LYSR"/>
    <property type="match status" value="1"/>
</dbReference>
<dbReference type="SUPFAM" id="SSF46785">
    <property type="entry name" value="Winged helix' DNA-binding domain"/>
    <property type="match status" value="1"/>
</dbReference>
<keyword evidence="2" id="KW-0805">Transcription regulation</keyword>
<dbReference type="KEGG" id="otr:OTERR_07050"/>
<protein>
    <recommendedName>
        <fullName evidence="5">HTH lysR-type domain-containing protein</fullName>
    </recommendedName>
</protein>
<dbReference type="EMBL" id="CP022579">
    <property type="protein sequence ID" value="QEL64181.1"/>
    <property type="molecule type" value="Genomic_DNA"/>
</dbReference>
<dbReference type="InterPro" id="IPR036388">
    <property type="entry name" value="WH-like_DNA-bd_sf"/>
</dbReference>
<dbReference type="Proteomes" id="UP000323671">
    <property type="component" value="Chromosome"/>
</dbReference>
<evidence type="ECO:0000256" key="4">
    <source>
        <dbReference type="ARBA" id="ARBA00023163"/>
    </source>
</evidence>
<keyword evidence="4" id="KW-0804">Transcription</keyword>
<gene>
    <name evidence="6" type="ORF">OTERR_07050</name>
</gene>
<dbReference type="Pfam" id="PF03466">
    <property type="entry name" value="LysR_substrate"/>
    <property type="match status" value="1"/>
</dbReference>
<dbReference type="Pfam" id="PF00126">
    <property type="entry name" value="HTH_1"/>
    <property type="match status" value="1"/>
</dbReference>
<accession>A0A5C1E5H8</accession>
<dbReference type="InterPro" id="IPR005119">
    <property type="entry name" value="LysR_subst-bd"/>
</dbReference>
<evidence type="ECO:0000256" key="3">
    <source>
        <dbReference type="ARBA" id="ARBA00023125"/>
    </source>
</evidence>
<dbReference type="RefSeq" id="WP_149424883.1">
    <property type="nucleotide sequence ID" value="NZ_CP022579.1"/>
</dbReference>
<name>A0A5C1E5H8_9RHOO</name>
<evidence type="ECO:0000256" key="1">
    <source>
        <dbReference type="ARBA" id="ARBA00009437"/>
    </source>
</evidence>
<dbReference type="GO" id="GO:0000976">
    <property type="term" value="F:transcription cis-regulatory region binding"/>
    <property type="evidence" value="ECO:0007669"/>
    <property type="project" value="TreeGrafter"/>
</dbReference>